<comment type="caution">
    <text evidence="1">The sequence shown here is derived from an EMBL/GenBank/DDBJ whole genome shotgun (WGS) entry which is preliminary data.</text>
</comment>
<evidence type="ECO:0000313" key="2">
    <source>
        <dbReference type="Proteomes" id="UP000019249"/>
    </source>
</evidence>
<dbReference type="EMBL" id="AODF01000009">
    <property type="protein sequence ID" value="EUJ32797.1"/>
    <property type="molecule type" value="Genomic_DNA"/>
</dbReference>
<keyword evidence="2" id="KW-1185">Reference proteome</keyword>
<reference evidence="1 2" key="1">
    <citation type="journal article" date="2014" name="Int. J. Syst. Evol. Microbiol.">
        <title>Listeria floridensis sp. nov., Listeria aquatica sp. nov., Listeria cornellensis sp. nov., Listeria riparia sp. nov. and Listeria grandensis sp. nov., from agricultural and natural environments.</title>
        <authorList>
            <person name="den Bakker H.C."/>
            <person name="Warchocki S."/>
            <person name="Wright E.M."/>
            <person name="Allred A.F."/>
            <person name="Ahlstrom C."/>
            <person name="Manuel C.S."/>
            <person name="Stasiewicz M.J."/>
            <person name="Burrell A."/>
            <person name="Roof S."/>
            <person name="Strawn L."/>
            <person name="Fortes E.D."/>
            <person name="Nightingale K.K."/>
            <person name="Kephart D."/>
            <person name="Wiedmann M."/>
        </authorList>
    </citation>
    <scope>NUCLEOTIDE SEQUENCE [LARGE SCALE GENOMIC DNA]</scope>
    <source>
        <strain evidence="1 2">FSL S10-1187</strain>
    </source>
</reference>
<accession>A0ABP3B198</accession>
<sequence length="62" mass="7170">MLSHVKKNRRPALKAYEEVMIQVLYCCKQGGTAKIRPCEQQGRAFFYFFGGGEKQNENTIKQ</sequence>
<dbReference type="Proteomes" id="UP000019249">
    <property type="component" value="Unassembled WGS sequence"/>
</dbReference>
<gene>
    <name evidence="1" type="ORF">MFLO_05849</name>
</gene>
<proteinExistence type="predicted"/>
<organism evidence="1 2">
    <name type="scientific">Listeria floridensis FSL S10-1187</name>
    <dbReference type="NCBI Taxonomy" id="1265817"/>
    <lineage>
        <taxon>Bacteria</taxon>
        <taxon>Bacillati</taxon>
        <taxon>Bacillota</taxon>
        <taxon>Bacilli</taxon>
        <taxon>Bacillales</taxon>
        <taxon>Listeriaceae</taxon>
        <taxon>Listeria</taxon>
    </lineage>
</organism>
<name>A0ABP3B198_9LIST</name>
<evidence type="ECO:0000313" key="1">
    <source>
        <dbReference type="EMBL" id="EUJ32797.1"/>
    </source>
</evidence>
<protein>
    <submittedName>
        <fullName evidence="1">Uncharacterized protein</fullName>
    </submittedName>
</protein>